<name>I1QHM3_ORYGL</name>
<sequence>MGRHSYPTRILVDSSGQKCGAFDKGARTSCNIAHPCRRAAPSNVARIFALGGVRPRSTVERWACPKAARLLL</sequence>
<dbReference type="EnsemblPlants" id="ORGLA08G0092400.1">
    <property type="protein sequence ID" value="ORGLA08G0092400.1"/>
    <property type="gene ID" value="ORGLA08G0092400"/>
</dbReference>
<proteinExistence type="predicted"/>
<reference evidence="1" key="1">
    <citation type="submission" date="2015-06" db="UniProtKB">
        <authorList>
            <consortium name="EnsemblPlants"/>
        </authorList>
    </citation>
    <scope>IDENTIFICATION</scope>
</reference>
<dbReference type="Gramene" id="ORGLA08G0092400.1">
    <property type="protein sequence ID" value="ORGLA08G0092400.1"/>
    <property type="gene ID" value="ORGLA08G0092400"/>
</dbReference>
<dbReference type="AlphaFoldDB" id="I1QHM3"/>
<keyword evidence="2" id="KW-1185">Reference proteome</keyword>
<dbReference type="HOGENOM" id="CLU_2726331_0_0_1"/>
<organism evidence="1 2">
    <name type="scientific">Oryza glaberrima</name>
    <name type="common">African rice</name>
    <dbReference type="NCBI Taxonomy" id="4538"/>
    <lineage>
        <taxon>Eukaryota</taxon>
        <taxon>Viridiplantae</taxon>
        <taxon>Streptophyta</taxon>
        <taxon>Embryophyta</taxon>
        <taxon>Tracheophyta</taxon>
        <taxon>Spermatophyta</taxon>
        <taxon>Magnoliopsida</taxon>
        <taxon>Liliopsida</taxon>
        <taxon>Poales</taxon>
        <taxon>Poaceae</taxon>
        <taxon>BOP clade</taxon>
        <taxon>Oryzoideae</taxon>
        <taxon>Oryzeae</taxon>
        <taxon>Oryzinae</taxon>
        <taxon>Oryza</taxon>
    </lineage>
</organism>
<evidence type="ECO:0000313" key="2">
    <source>
        <dbReference type="Proteomes" id="UP000007306"/>
    </source>
</evidence>
<reference evidence="1 2" key="2">
    <citation type="submission" date="2018-04" db="EMBL/GenBank/DDBJ databases">
        <title>OglaRS2 (Oryza glaberrima Reference Sequence Version 2).</title>
        <authorList>
            <person name="Zhang J."/>
            <person name="Kudrna D."/>
            <person name="Lee S."/>
            <person name="Talag J."/>
            <person name="Rajasekar S."/>
            <person name="Wing R.A."/>
        </authorList>
    </citation>
    <scope>NUCLEOTIDE SEQUENCE [LARGE SCALE GENOMIC DNA]</scope>
    <source>
        <strain evidence="1 2">cv. IRGC 96717</strain>
    </source>
</reference>
<protein>
    <submittedName>
        <fullName evidence="1">Uncharacterized protein</fullName>
    </submittedName>
</protein>
<dbReference type="Proteomes" id="UP000007306">
    <property type="component" value="Chromosome 8"/>
</dbReference>
<evidence type="ECO:0000313" key="1">
    <source>
        <dbReference type="EnsemblPlants" id="ORGLA08G0092400.1"/>
    </source>
</evidence>
<accession>I1QHM3</accession>